<dbReference type="KEGG" id="afq:AFA_10320"/>
<dbReference type="SUPFAM" id="SSF52266">
    <property type="entry name" value="SGNH hydrolase"/>
    <property type="match status" value="1"/>
</dbReference>
<organism evidence="2 3">
    <name type="scientific">Alcaligenes faecalis</name>
    <dbReference type="NCBI Taxonomy" id="511"/>
    <lineage>
        <taxon>Bacteria</taxon>
        <taxon>Pseudomonadati</taxon>
        <taxon>Pseudomonadota</taxon>
        <taxon>Betaproteobacteria</taxon>
        <taxon>Burkholderiales</taxon>
        <taxon>Alcaligenaceae</taxon>
        <taxon>Alcaligenes</taxon>
    </lineage>
</organism>
<dbReference type="InterPro" id="IPR013830">
    <property type="entry name" value="SGNH_hydro"/>
</dbReference>
<reference evidence="2 3" key="1">
    <citation type="submission" date="2017-05" db="EMBL/GenBank/DDBJ databases">
        <authorList>
            <person name="Qiu J.G."/>
            <person name="He J."/>
        </authorList>
    </citation>
    <scope>NUCLEOTIDE SEQUENCE [LARGE SCALE GENOMIC DNA]</scope>
    <source>
        <strain evidence="2 3">JQ135</strain>
    </source>
</reference>
<protein>
    <recommendedName>
        <fullName evidence="1">SGNH hydrolase-type esterase domain-containing protein</fullName>
    </recommendedName>
</protein>
<dbReference type="PANTHER" id="PTHR43784">
    <property type="entry name" value="GDSL-LIKE LIPASE/ACYLHYDROLASE, PUTATIVE (AFU_ORTHOLOGUE AFUA_2G00820)-RELATED"/>
    <property type="match status" value="1"/>
</dbReference>
<dbReference type="AlphaFoldDB" id="A0AB33CT76"/>
<gene>
    <name evidence="2" type="ORF">AFA_10320</name>
</gene>
<proteinExistence type="predicted"/>
<name>A0AB33CT76_ALCFA</name>
<evidence type="ECO:0000313" key="3">
    <source>
        <dbReference type="Proteomes" id="UP000214561"/>
    </source>
</evidence>
<dbReference type="EMBL" id="CP021641">
    <property type="protein sequence ID" value="ASR89808.1"/>
    <property type="molecule type" value="Genomic_DNA"/>
</dbReference>
<dbReference type="Proteomes" id="UP000214561">
    <property type="component" value="Chromosome"/>
</dbReference>
<dbReference type="RefSeq" id="WP_094196840.1">
    <property type="nucleotide sequence ID" value="NZ_CP021641.1"/>
</dbReference>
<dbReference type="Pfam" id="PF13472">
    <property type="entry name" value="Lipase_GDSL_2"/>
    <property type="match status" value="1"/>
</dbReference>
<dbReference type="CDD" id="cd01830">
    <property type="entry name" value="XynE_like"/>
    <property type="match status" value="1"/>
</dbReference>
<dbReference type="PANTHER" id="PTHR43784:SF2">
    <property type="entry name" value="GDSL-LIKE LIPASE_ACYLHYDROLASE, PUTATIVE (AFU_ORTHOLOGUE AFUA_2G00820)-RELATED"/>
    <property type="match status" value="1"/>
</dbReference>
<dbReference type="InterPro" id="IPR036514">
    <property type="entry name" value="SGNH_hydro_sf"/>
</dbReference>
<dbReference type="InterPro" id="IPR053140">
    <property type="entry name" value="GDSL_Rv0518-like"/>
</dbReference>
<feature type="domain" description="SGNH hydrolase-type esterase" evidence="1">
    <location>
        <begin position="187"/>
        <end position="383"/>
    </location>
</feature>
<evidence type="ECO:0000259" key="1">
    <source>
        <dbReference type="Pfam" id="PF13472"/>
    </source>
</evidence>
<accession>A0AB33CT76</accession>
<dbReference type="Gene3D" id="3.40.50.1110">
    <property type="entry name" value="SGNH hydrolase"/>
    <property type="match status" value="1"/>
</dbReference>
<sequence length="404" mass="43898">MHHLSQEHSKSSHWIATWTASTQPLWGEELPFPNNMAALSGQQTVALRLRVSLGGKRLRLLFSNEYGTQPLILGPVSVALGSNTQKHQTLLFSAQPQAVIAAGKTLLSDPLELDIPDLASLFVRFYLPQRCPVSSFHWDTRRTVTLLPGNQTLVEHVDSCTGTEITALPVLGAAWVETSTNRSVVAVIGDSLVDGNGVSIDSDQRWTDHLAKHLVPHGVAVVNAGQSGSRLRQNGIGISAKIRFERDVLNVPGIRLGILQVGLNDLGWPGTPLEPDTAPPSAAVLITAYQDLIAQAHAKHIPLVGLTLTPFKGAFGGSPFDAFFTPEKEAIRQALNTWMRSSQEFDALIDLDTLLRDPQDPQRLRAALDVGDHLHPHNHGNQLIAESISIKTLLSLLQRSEITA</sequence>
<evidence type="ECO:0000313" key="2">
    <source>
        <dbReference type="EMBL" id="ASR89808.1"/>
    </source>
</evidence>
<dbReference type="GO" id="GO:0016788">
    <property type="term" value="F:hydrolase activity, acting on ester bonds"/>
    <property type="evidence" value="ECO:0007669"/>
    <property type="project" value="UniProtKB-ARBA"/>
</dbReference>